<proteinExistence type="predicted"/>
<reference evidence="2" key="1">
    <citation type="submission" date="2018-05" db="EMBL/GenBank/DDBJ databases">
        <authorList>
            <person name="Lanie J.A."/>
            <person name="Ng W.-L."/>
            <person name="Kazmierczak K.M."/>
            <person name="Andrzejewski T.M."/>
            <person name="Davidsen T.M."/>
            <person name="Wayne K.J."/>
            <person name="Tettelin H."/>
            <person name="Glass J.I."/>
            <person name="Rusch D."/>
            <person name="Podicherti R."/>
            <person name="Tsui H.-C.T."/>
            <person name="Winkler M.E."/>
        </authorList>
    </citation>
    <scope>NUCLEOTIDE SEQUENCE</scope>
</reference>
<accession>A0A382IJP1</accession>
<feature type="domain" description="Peptidase C45 hydrolase" evidence="1">
    <location>
        <begin position="118"/>
        <end position="284"/>
    </location>
</feature>
<dbReference type="InterPro" id="IPR005079">
    <property type="entry name" value="Peptidase_C45_hydrolase"/>
</dbReference>
<dbReference type="AlphaFoldDB" id="A0A382IJP1"/>
<protein>
    <recommendedName>
        <fullName evidence="1">Peptidase C45 hydrolase domain-containing protein</fullName>
    </recommendedName>
</protein>
<name>A0A382IJP1_9ZZZZ</name>
<sequence>MIYGIIDLASYKLCSFLELHPKVLRDFLRKQISKTLVKTENTSRLNRVILSLLLVILLHPTQALACSVLYYKDLATGKIYAVNAEDYYLDVDAYIQIEPKSKRKFARLWYGWDDFAQGGINEHGLFFDAAITPEQQRIKGYRNPRNNLGDKILALASTVEEALEILEKEKIALNKSHMLFGDRTGQAVIVEWVGGERKLRWIDDNKLVMTNFLLSEPEAGNHPDFRYNSIIHRINELESSGQEINLNKIGNTFGLAVQPARADENKRLGGTIYTSFIDITDNKFVLSYRLSNDDLVILDLKEEFAKSKRQTMNFEKLFN</sequence>
<dbReference type="EMBL" id="UINC01067624">
    <property type="protein sequence ID" value="SVB99462.1"/>
    <property type="molecule type" value="Genomic_DNA"/>
</dbReference>
<dbReference type="InterPro" id="IPR029055">
    <property type="entry name" value="Ntn_hydrolases_N"/>
</dbReference>
<evidence type="ECO:0000313" key="2">
    <source>
        <dbReference type="EMBL" id="SVB99462.1"/>
    </source>
</evidence>
<evidence type="ECO:0000259" key="1">
    <source>
        <dbReference type="Pfam" id="PF03417"/>
    </source>
</evidence>
<dbReference type="SUPFAM" id="SSF56235">
    <property type="entry name" value="N-terminal nucleophile aminohydrolases (Ntn hydrolases)"/>
    <property type="match status" value="1"/>
</dbReference>
<dbReference type="Gene3D" id="3.60.60.10">
    <property type="entry name" value="Penicillin V Acylase, Chain A"/>
    <property type="match status" value="1"/>
</dbReference>
<organism evidence="2">
    <name type="scientific">marine metagenome</name>
    <dbReference type="NCBI Taxonomy" id="408172"/>
    <lineage>
        <taxon>unclassified sequences</taxon>
        <taxon>metagenomes</taxon>
        <taxon>ecological metagenomes</taxon>
    </lineage>
</organism>
<dbReference type="Pfam" id="PF03417">
    <property type="entry name" value="AAT"/>
    <property type="match status" value="1"/>
</dbReference>
<gene>
    <name evidence="2" type="ORF">METZ01_LOCUS252316</name>
</gene>